<feature type="compositionally biased region" description="Basic and acidic residues" evidence="1">
    <location>
        <begin position="1609"/>
        <end position="1620"/>
    </location>
</feature>
<evidence type="ECO:0000259" key="2">
    <source>
        <dbReference type="Pfam" id="PF22600"/>
    </source>
</evidence>
<evidence type="ECO:0000313" key="5">
    <source>
        <dbReference type="Proteomes" id="UP000626092"/>
    </source>
</evidence>
<dbReference type="InterPro" id="IPR043519">
    <property type="entry name" value="NT_sf"/>
</dbReference>
<dbReference type="Pfam" id="PF22600">
    <property type="entry name" value="MTPAP-like_central"/>
    <property type="match status" value="2"/>
</dbReference>
<sequence>MGCCEGWTDAHPNDFHPSGLAPDEVASVTRVLEPDRWSIAEERTAELIACIQPNQLSEERRSAVASYVQRLITSCISCQVFKFGSVPLKTYLPDEVIDLTAFVNNESSKDTWANEVRDMLMSEKKNENAEFCVKEVQYIQAEVKIIKCLVDDIVVDISFNQLGGLCTLCFLEQVDRLVRQNHLFKRSIILIKAWCYYESRILGAHHGLISTYALETLVLYIFHVFNDSFAGPLEVLYRFLEFFSKFDWDNFCVGLWGPVPIRSLPDMTADPPRKDGGELLLGKLLNDCSSVYSAFPIGQENHELPFMSKHFNVIDPLRANNNLGRSVSKGNFFRIRSAFAFGAQRLARLLDCPKENIVAEVNQFFVNTLDRHGKQLRHGAPRLPPVNRNGIRKSNNLGNSSSKNIVKENSASHESEVEMTGASHASHRIFEGLRVVTVLGMYTDMMMIDSRKDGILMGWTNAHPNDFHPSGLAPDEVASVTRVLEPDRWSIAEERTAELIACIQPNQLSEEHRSAVTSYVQRLITSCISCQVFKFGSVPLKTYLPDGDIDLTACGYNESSKDTWANEVRSMLMSEEKNENAEFCVKEVQYIQAEVKIIKCLVDDIVVDISFNQLGGLCTLCFLEQVDRLVRQNHLFKRSIILIKAWCYYESRILGAHHGLISTYALETLVLYIFHVFNDSFAGPLEVLYRFLEFFSKFDWDNFCVGLWGPVPIRSLPDMTADPPRKDGGELLLGKLLNDCSSVYSAFSIGQENHELPFMSKHFNVIDPLRANNNLGRSVSKGNFFRIRSAFAFGAQRLARLLDCPKENIVAEVNQFFMNTLDRHGKQLRHDAPRLLPVNRNGIRKSNNLGNSSSKNIVKENSASHESEVEMTGASHASHSVLSQHENQLMKRESRPNTQTPAVSHTHSQNKYTTSTSSMASDLNHELKHSSNSNANAHAFNDRSSRPDRIGNEIHGRYQFARTHSSPELTDTSRQISTQGRHNKASETLGPTATRFDNNNRRNLATEVSENSNAISSTEGLPASRHHLIHAPVESNSDSYGHHGESGLGHIGDDTISVAEAMQLQQEEQDFVNMMAASTLPSYNGPVHRPVNFASGHLPIPLSPSILASLGYAHRNSAGISPANISSYEVPWGGPNMHYSQGLVSLPISQYVSSMGLASNQEEILEPIDNVVSRETCQGNSDHGLWSEPDVDSLRGSDVNNGSFQVQPSEERENFTPPGYPIPSSPVNSLDIYPTKAHTSFNDDRGTIRAEFGDKFVPSLATSRMKQSSEDSLDGSSMRTSRSTRDRRGRKSAPSGDRSALYVNGWQYDSESVDYVSSKNDDDNGDWSPLSTVHTEVSENTSSIVQSHEIPGYEPTQLSGSKPMFPIAPVFVHPGSRQRLVDNNGGLPFTFYPTGPPIPFVTMLPFYNYPPEKGTSDSSTNHFDQRLDSTENHDEPEILVCSSSAKRDAFAEPSEEHTSDILNGDFESHWLNLQHGRLCQNPRDQGTTHYPSSPVAPPMYMQRPLNANANLFTQLMGYGPPMIPVSSLHPGTNRPLSGYGHYGDEIRRGRNGTGTYLPNPKTSFRDRQSSNGRNKGNYSYDRYDQSGDREGNWNAHSKHRFGGRGRGRNQFEKQNVRVDRTISSNSRSERPDSVASNQSHKSHKSPVHSVDSMHNGSSNGAYSIYPLPVMNPNGVSPGTTGPPVYMLYQCAQNMASGSSAEHLEFGSLGTMHFRGVNEVQLGEGSSNSINVQQNLRIDSAESSPDMPSSPNLQR</sequence>
<dbReference type="PANTHER" id="PTHR45979">
    <property type="entry name" value="PAP/OAS1 SUBSTRATE-BINDING DOMAIN SUPERFAMILY"/>
    <property type="match status" value="1"/>
</dbReference>
<dbReference type="PANTHER" id="PTHR45979:SF30">
    <property type="entry name" value="NUCLEOTIDYLTRANSFERASE"/>
    <property type="match status" value="1"/>
</dbReference>
<feature type="compositionally biased region" description="Polar residues" evidence="1">
    <location>
        <begin position="1553"/>
        <end position="1562"/>
    </location>
</feature>
<dbReference type="Pfam" id="PF26180">
    <property type="entry name" value="PAP-OAS1"/>
    <property type="match status" value="2"/>
</dbReference>
<dbReference type="OrthoDB" id="273917at2759"/>
<feature type="compositionally biased region" description="Polar residues" evidence="1">
    <location>
        <begin position="1482"/>
        <end position="1491"/>
    </location>
</feature>
<feature type="domain" description="PAP/OAS1 substrate-binding-related" evidence="3">
    <location>
        <begin position="630"/>
        <end position="821"/>
    </location>
</feature>
<proteinExistence type="predicted"/>
<reference evidence="4" key="1">
    <citation type="submission" date="2019-11" db="EMBL/GenBank/DDBJ databases">
        <authorList>
            <person name="Liu Y."/>
            <person name="Hou J."/>
            <person name="Li T.-Q."/>
            <person name="Guan C.-H."/>
            <person name="Wu X."/>
            <person name="Wu H.-Z."/>
            <person name="Ling F."/>
            <person name="Zhang R."/>
            <person name="Shi X.-G."/>
            <person name="Ren J.-P."/>
            <person name="Chen E.-F."/>
            <person name="Sun J.-M."/>
        </authorList>
    </citation>
    <scope>NUCLEOTIDE SEQUENCE</scope>
    <source>
        <strain evidence="4">Adult_tree_wgs_1</strain>
        <tissue evidence="4">Leaves</tissue>
    </source>
</reference>
<feature type="region of interest" description="Disordered" evidence="1">
    <location>
        <begin position="1179"/>
        <end position="1220"/>
    </location>
</feature>
<dbReference type="Proteomes" id="UP000626092">
    <property type="component" value="Unassembled WGS sequence"/>
</dbReference>
<feature type="compositionally biased region" description="Low complexity" evidence="1">
    <location>
        <begin position="845"/>
        <end position="856"/>
    </location>
</feature>
<feature type="compositionally biased region" description="Polar residues" evidence="1">
    <location>
        <begin position="962"/>
        <end position="980"/>
    </location>
</feature>
<feature type="region of interest" description="Disordered" evidence="1">
    <location>
        <begin position="1259"/>
        <end position="1299"/>
    </location>
</feature>
<accession>A0A834HA66</accession>
<dbReference type="SUPFAM" id="SSF81631">
    <property type="entry name" value="PAP/OAS1 substrate-binding domain"/>
    <property type="match status" value="2"/>
</dbReference>
<gene>
    <name evidence="4" type="ORF">RHSIM_Rhsim03G0200200</name>
</gene>
<comment type="caution">
    <text evidence="4">The sequence shown here is derived from an EMBL/GenBank/DDBJ whole genome shotgun (WGS) entry which is preliminary data.</text>
</comment>
<evidence type="ECO:0000256" key="1">
    <source>
        <dbReference type="SAM" id="MobiDB-lite"/>
    </source>
</evidence>
<dbReference type="InterPro" id="IPR058921">
    <property type="entry name" value="PAP/OAS1-rel"/>
</dbReference>
<feature type="region of interest" description="Disordered" evidence="1">
    <location>
        <begin position="1478"/>
        <end position="1497"/>
    </location>
</feature>
<dbReference type="InterPro" id="IPR058920">
    <property type="entry name" value="PAP-OAS1-bd-rel"/>
</dbReference>
<evidence type="ECO:0000259" key="3">
    <source>
        <dbReference type="Pfam" id="PF26180"/>
    </source>
</evidence>
<feature type="region of interest" description="Disordered" evidence="1">
    <location>
        <begin position="1534"/>
        <end position="1655"/>
    </location>
</feature>
<dbReference type="CDD" id="cd05402">
    <property type="entry name" value="NT_PAP_TUTase"/>
    <property type="match status" value="1"/>
</dbReference>
<feature type="compositionally biased region" description="Basic residues" evidence="1">
    <location>
        <begin position="1596"/>
        <end position="1607"/>
    </location>
</feature>
<feature type="compositionally biased region" description="Basic and acidic residues" evidence="1">
    <location>
        <begin position="1581"/>
        <end position="1591"/>
    </location>
</feature>
<feature type="compositionally biased region" description="Polar residues" evidence="1">
    <location>
        <begin position="1198"/>
        <end position="1208"/>
    </location>
</feature>
<organism evidence="4 5">
    <name type="scientific">Rhododendron simsii</name>
    <name type="common">Sims's rhododendron</name>
    <dbReference type="NCBI Taxonomy" id="118357"/>
    <lineage>
        <taxon>Eukaryota</taxon>
        <taxon>Viridiplantae</taxon>
        <taxon>Streptophyta</taxon>
        <taxon>Embryophyta</taxon>
        <taxon>Tracheophyta</taxon>
        <taxon>Spermatophyta</taxon>
        <taxon>Magnoliopsida</taxon>
        <taxon>eudicotyledons</taxon>
        <taxon>Gunneridae</taxon>
        <taxon>Pentapetalae</taxon>
        <taxon>asterids</taxon>
        <taxon>Ericales</taxon>
        <taxon>Ericaceae</taxon>
        <taxon>Ericoideae</taxon>
        <taxon>Rhodoreae</taxon>
        <taxon>Rhododendron</taxon>
    </lineage>
</organism>
<feature type="domain" description="Poly(A) RNA polymerase mitochondrial-like central palm" evidence="2">
    <location>
        <begin position="45"/>
        <end position="165"/>
    </location>
</feature>
<dbReference type="SUPFAM" id="SSF81301">
    <property type="entry name" value="Nucleotidyltransferase"/>
    <property type="match status" value="2"/>
</dbReference>
<protein>
    <recommendedName>
        <fullName evidence="6">Polymerase nucleotidyl transferase domain-containing protein</fullName>
    </recommendedName>
</protein>
<dbReference type="InterPro" id="IPR054708">
    <property type="entry name" value="MTPAP-like_central"/>
</dbReference>
<feature type="region of interest" description="Disordered" evidence="1">
    <location>
        <begin position="376"/>
        <end position="420"/>
    </location>
</feature>
<feature type="compositionally biased region" description="Polar residues" evidence="1">
    <location>
        <begin position="875"/>
        <end position="887"/>
    </location>
</feature>
<dbReference type="Gene3D" id="1.10.1410.10">
    <property type="match status" value="2"/>
</dbReference>
<dbReference type="Gene3D" id="3.30.460.10">
    <property type="entry name" value="Beta Polymerase, domain 2"/>
    <property type="match status" value="2"/>
</dbReference>
<evidence type="ECO:0000313" key="4">
    <source>
        <dbReference type="EMBL" id="KAF7148386.1"/>
    </source>
</evidence>
<feature type="domain" description="Poly(A) RNA polymerase mitochondrial-like central palm" evidence="2">
    <location>
        <begin position="497"/>
        <end position="617"/>
    </location>
</feature>
<dbReference type="EMBL" id="WJXA01000003">
    <property type="protein sequence ID" value="KAF7148386.1"/>
    <property type="molecule type" value="Genomic_DNA"/>
</dbReference>
<name>A0A834HA66_RHOSS</name>
<feature type="region of interest" description="Disordered" evidence="1">
    <location>
        <begin position="830"/>
        <end position="1000"/>
    </location>
</feature>
<feature type="compositionally biased region" description="Polar residues" evidence="1">
    <location>
        <begin position="896"/>
        <end position="921"/>
    </location>
</feature>
<feature type="domain" description="PAP/OAS1 substrate-binding-related" evidence="3">
    <location>
        <begin position="178"/>
        <end position="369"/>
    </location>
</feature>
<feature type="compositionally biased region" description="Basic and acidic residues" evidence="1">
    <location>
        <begin position="940"/>
        <end position="956"/>
    </location>
</feature>
<feature type="compositionally biased region" description="Low complexity" evidence="1">
    <location>
        <begin position="930"/>
        <end position="939"/>
    </location>
</feature>
<feature type="compositionally biased region" description="Low complexity" evidence="1">
    <location>
        <begin position="393"/>
        <end position="404"/>
    </location>
</feature>
<feature type="compositionally biased region" description="Polar residues" evidence="1">
    <location>
        <begin position="989"/>
        <end position="1000"/>
    </location>
</feature>
<keyword evidence="5" id="KW-1185">Reference proteome</keyword>
<evidence type="ECO:0008006" key="6">
    <source>
        <dbReference type="Google" id="ProtNLM"/>
    </source>
</evidence>